<dbReference type="KEGG" id="hbs:IPV69_25135"/>
<dbReference type="GO" id="GO:0008080">
    <property type="term" value="F:N-acetyltransferase activity"/>
    <property type="evidence" value="ECO:0007669"/>
    <property type="project" value="InterPro"/>
</dbReference>
<accession>A0A7M2WVJ3</accession>
<dbReference type="PROSITE" id="PS51186">
    <property type="entry name" value="GNAT"/>
    <property type="match status" value="1"/>
</dbReference>
<dbReference type="RefSeq" id="WP_206292483.1">
    <property type="nucleotide sequence ID" value="NZ_CP063458.1"/>
</dbReference>
<evidence type="ECO:0000256" key="2">
    <source>
        <dbReference type="ARBA" id="ARBA00023315"/>
    </source>
</evidence>
<dbReference type="Proteomes" id="UP000593765">
    <property type="component" value="Chromosome"/>
</dbReference>
<evidence type="ECO:0000313" key="4">
    <source>
        <dbReference type="EMBL" id="QOV89443.1"/>
    </source>
</evidence>
<keyword evidence="1" id="KW-0808">Transferase</keyword>
<proteinExistence type="predicted"/>
<feature type="domain" description="N-acetyltransferase" evidence="3">
    <location>
        <begin position="2"/>
        <end position="128"/>
    </location>
</feature>
<dbReference type="CDD" id="cd04301">
    <property type="entry name" value="NAT_SF"/>
    <property type="match status" value="1"/>
</dbReference>
<dbReference type="PANTHER" id="PTHR43626">
    <property type="entry name" value="ACYL-COA N-ACYLTRANSFERASE"/>
    <property type="match status" value="1"/>
</dbReference>
<protein>
    <submittedName>
        <fullName evidence="4">GNAT family N-acetyltransferase</fullName>
    </submittedName>
</protein>
<dbReference type="SUPFAM" id="SSF55729">
    <property type="entry name" value="Acyl-CoA N-acyltransferases (Nat)"/>
    <property type="match status" value="1"/>
</dbReference>
<dbReference type="Gene3D" id="3.40.630.30">
    <property type="match status" value="1"/>
</dbReference>
<dbReference type="PANTHER" id="PTHR43626:SF4">
    <property type="entry name" value="GCN5-RELATED N-ACETYLTRANSFERASE 2, CHLOROPLASTIC"/>
    <property type="match status" value="1"/>
</dbReference>
<evidence type="ECO:0000313" key="5">
    <source>
        <dbReference type="Proteomes" id="UP000593765"/>
    </source>
</evidence>
<evidence type="ECO:0000259" key="3">
    <source>
        <dbReference type="PROSITE" id="PS51186"/>
    </source>
</evidence>
<dbReference type="InterPro" id="IPR045039">
    <property type="entry name" value="NSI-like"/>
</dbReference>
<dbReference type="AlphaFoldDB" id="A0A7M2WVJ3"/>
<dbReference type="GO" id="GO:0005737">
    <property type="term" value="C:cytoplasm"/>
    <property type="evidence" value="ECO:0007669"/>
    <property type="project" value="TreeGrafter"/>
</dbReference>
<keyword evidence="2" id="KW-0012">Acyltransferase</keyword>
<evidence type="ECO:0000256" key="1">
    <source>
        <dbReference type="ARBA" id="ARBA00022679"/>
    </source>
</evidence>
<organism evidence="4 5">
    <name type="scientific">Humisphaera borealis</name>
    <dbReference type="NCBI Taxonomy" id="2807512"/>
    <lineage>
        <taxon>Bacteria</taxon>
        <taxon>Pseudomonadati</taxon>
        <taxon>Planctomycetota</taxon>
        <taxon>Phycisphaerae</taxon>
        <taxon>Tepidisphaerales</taxon>
        <taxon>Tepidisphaeraceae</taxon>
        <taxon>Humisphaera</taxon>
    </lineage>
</organism>
<reference evidence="4 5" key="1">
    <citation type="submission" date="2020-10" db="EMBL/GenBank/DDBJ databases">
        <title>Wide distribution of Phycisphaera-like planctomycetes from WD2101 soil group in peatlands and genome analysis of the first cultivated representative.</title>
        <authorList>
            <person name="Dedysh S.N."/>
            <person name="Beletsky A.V."/>
            <person name="Ivanova A."/>
            <person name="Kulichevskaya I.S."/>
            <person name="Suzina N.E."/>
            <person name="Philippov D.A."/>
            <person name="Rakitin A.L."/>
            <person name="Mardanov A.V."/>
            <person name="Ravin N.V."/>
        </authorList>
    </citation>
    <scope>NUCLEOTIDE SEQUENCE [LARGE SCALE GENOMIC DNA]</scope>
    <source>
        <strain evidence="4 5">M1803</strain>
    </source>
</reference>
<gene>
    <name evidence="4" type="ORF">IPV69_25135</name>
</gene>
<dbReference type="Pfam" id="PF00583">
    <property type="entry name" value="Acetyltransf_1"/>
    <property type="match status" value="1"/>
</dbReference>
<dbReference type="InterPro" id="IPR000182">
    <property type="entry name" value="GNAT_dom"/>
</dbReference>
<keyword evidence="5" id="KW-1185">Reference proteome</keyword>
<dbReference type="EMBL" id="CP063458">
    <property type="protein sequence ID" value="QOV89443.1"/>
    <property type="molecule type" value="Genomic_DNA"/>
</dbReference>
<sequence length="128" mass="13859">MLTIRDNLEGVSGEMLKAFNVAADFCNGRTPEQYARAFANSVVRLAYDGDKLVGMARAVTDGVRCATIFDVCVAPAYRGRGIGKALMRSLKDGLPGQFVALICEDDLRGFYADAGFVPDMRVTMIVPD</sequence>
<name>A0A7M2WVJ3_9BACT</name>
<dbReference type="InterPro" id="IPR016181">
    <property type="entry name" value="Acyl_CoA_acyltransferase"/>
</dbReference>